<dbReference type="InterPro" id="IPR011973">
    <property type="entry name" value="PaaD"/>
</dbReference>
<evidence type="ECO:0000256" key="1">
    <source>
        <dbReference type="ARBA" id="ARBA00008324"/>
    </source>
</evidence>
<dbReference type="PANTHER" id="PTHR42856">
    <property type="entry name" value="ACYL-COENZYME A THIOESTERASE PAAI"/>
    <property type="match status" value="1"/>
</dbReference>
<dbReference type="FunFam" id="3.10.129.10:FF:000022">
    <property type="entry name" value="Phenylacetic acid degradation protein"/>
    <property type="match status" value="1"/>
</dbReference>
<dbReference type="InterPro" id="IPR006683">
    <property type="entry name" value="Thioestr_dom"/>
</dbReference>
<accession>A0A6J4P7H5</accession>
<organism evidence="4">
    <name type="scientific">uncultured Nocardioides sp</name>
    <dbReference type="NCBI Taxonomy" id="198441"/>
    <lineage>
        <taxon>Bacteria</taxon>
        <taxon>Bacillati</taxon>
        <taxon>Actinomycetota</taxon>
        <taxon>Actinomycetes</taxon>
        <taxon>Propionibacteriales</taxon>
        <taxon>Nocardioidaceae</taxon>
        <taxon>Nocardioides</taxon>
        <taxon>environmental samples</taxon>
    </lineage>
</organism>
<dbReference type="Gene3D" id="3.10.129.10">
    <property type="entry name" value="Hotdog Thioesterase"/>
    <property type="match status" value="1"/>
</dbReference>
<evidence type="ECO:0000256" key="2">
    <source>
        <dbReference type="ARBA" id="ARBA00022801"/>
    </source>
</evidence>
<dbReference type="AlphaFoldDB" id="A0A6J4P7H5"/>
<dbReference type="CDD" id="cd03443">
    <property type="entry name" value="PaaI_thioesterase"/>
    <property type="match status" value="1"/>
</dbReference>
<dbReference type="InterPro" id="IPR052723">
    <property type="entry name" value="Acyl-CoA_thioesterase_PaaI"/>
</dbReference>
<proteinExistence type="inferred from homology"/>
<dbReference type="InterPro" id="IPR003736">
    <property type="entry name" value="PAAI_dom"/>
</dbReference>
<gene>
    <name evidence="4" type="ORF">AVDCRST_MAG06-2450</name>
</gene>
<dbReference type="InterPro" id="IPR029069">
    <property type="entry name" value="HotDog_dom_sf"/>
</dbReference>
<reference evidence="4" key="1">
    <citation type="submission" date="2020-02" db="EMBL/GenBank/DDBJ databases">
        <authorList>
            <person name="Meier V. D."/>
        </authorList>
    </citation>
    <scope>NUCLEOTIDE SEQUENCE</scope>
    <source>
        <strain evidence="4">AVDCRST_MAG06</strain>
    </source>
</reference>
<sequence>MSLPEHIRRMWDGDRASRALGMTLVSVSPGRAEVSMPVREDMVNGHAIGHGGLTFTLADSAFAFACNSHGPVTVAHSASIRFHAPVRLGEVLTAVAVEREREGRRGVYDVDVHAGDRLVATFEGHATQTRTGDGS</sequence>
<dbReference type="SUPFAM" id="SSF54637">
    <property type="entry name" value="Thioesterase/thiol ester dehydrase-isomerase"/>
    <property type="match status" value="1"/>
</dbReference>
<dbReference type="NCBIfam" id="TIGR02286">
    <property type="entry name" value="PaaD"/>
    <property type="match status" value="1"/>
</dbReference>
<evidence type="ECO:0000259" key="3">
    <source>
        <dbReference type="Pfam" id="PF03061"/>
    </source>
</evidence>
<dbReference type="PANTHER" id="PTHR42856:SF1">
    <property type="entry name" value="ACYL-COENZYME A THIOESTERASE PAAI"/>
    <property type="match status" value="1"/>
</dbReference>
<name>A0A6J4P7H5_9ACTN</name>
<dbReference type="GO" id="GO:0016289">
    <property type="term" value="F:acyl-CoA hydrolase activity"/>
    <property type="evidence" value="ECO:0007669"/>
    <property type="project" value="UniProtKB-ARBA"/>
</dbReference>
<dbReference type="RefSeq" id="WP_295659995.1">
    <property type="nucleotide sequence ID" value="NZ_CADCUP010000163.1"/>
</dbReference>
<dbReference type="NCBIfam" id="TIGR00369">
    <property type="entry name" value="unchar_dom_1"/>
    <property type="match status" value="1"/>
</dbReference>
<evidence type="ECO:0000313" key="4">
    <source>
        <dbReference type="EMBL" id="CAA9404822.1"/>
    </source>
</evidence>
<dbReference type="EMBL" id="CADCUP010000163">
    <property type="protein sequence ID" value="CAA9404822.1"/>
    <property type="molecule type" value="Genomic_DNA"/>
</dbReference>
<keyword evidence="2" id="KW-0378">Hydrolase</keyword>
<protein>
    <submittedName>
        <fullName evidence="4">Acyl-coenzyme A thioesterase PaaD (Pse.pu.) (E. coli PaaI)</fullName>
    </submittedName>
</protein>
<feature type="domain" description="Thioesterase" evidence="3">
    <location>
        <begin position="50"/>
        <end position="119"/>
    </location>
</feature>
<dbReference type="Pfam" id="PF03061">
    <property type="entry name" value="4HBT"/>
    <property type="match status" value="1"/>
</dbReference>
<comment type="similarity">
    <text evidence="1">Belongs to the thioesterase PaaI family.</text>
</comment>